<dbReference type="Pfam" id="PF04542">
    <property type="entry name" value="Sigma70_r2"/>
    <property type="match status" value="1"/>
</dbReference>
<dbReference type="RefSeq" id="WP_343841721.1">
    <property type="nucleotide sequence ID" value="NZ_BAAAEI010000006.1"/>
</dbReference>
<dbReference type="EMBL" id="BAAAEI010000006">
    <property type="protein sequence ID" value="GAA0344804.1"/>
    <property type="molecule type" value="Genomic_DNA"/>
</dbReference>
<keyword evidence="3" id="KW-0731">Sigma factor</keyword>
<evidence type="ECO:0000256" key="2">
    <source>
        <dbReference type="ARBA" id="ARBA00023015"/>
    </source>
</evidence>
<dbReference type="Proteomes" id="UP001501757">
    <property type="component" value="Unassembled WGS sequence"/>
</dbReference>
<sequence>MQFARSTASHNPTPIQVQSDEQLMLAYGQGEIQAFSQLYTKHKDPLWRFFIRRGMPTDCAEELMQEVWQRVIQSAAHYQANARFTTWLYQIARNLLIDKHRLAHRQFKLVTEHFDDEDCSANEPEQLVQSARQAQKLRKCLAKLPALQLDTFLLKEEAGLKLDQIAQVMDSAVEACKSRMRYAVANLIACLGKHGEKS</sequence>
<dbReference type="SUPFAM" id="SSF88946">
    <property type="entry name" value="Sigma2 domain of RNA polymerase sigma factors"/>
    <property type="match status" value="1"/>
</dbReference>
<evidence type="ECO:0000256" key="4">
    <source>
        <dbReference type="ARBA" id="ARBA00023125"/>
    </source>
</evidence>
<name>A0ABN0WRK1_9ALTE</name>
<dbReference type="InterPro" id="IPR039425">
    <property type="entry name" value="RNA_pol_sigma-70-like"/>
</dbReference>
<dbReference type="SUPFAM" id="SSF88659">
    <property type="entry name" value="Sigma3 and sigma4 domains of RNA polymerase sigma factors"/>
    <property type="match status" value="1"/>
</dbReference>
<keyword evidence="4" id="KW-0238">DNA-binding</keyword>
<feature type="domain" description="RNA polymerase sigma factor 70 region 4 type 2" evidence="7">
    <location>
        <begin position="135"/>
        <end position="184"/>
    </location>
</feature>
<dbReference type="Pfam" id="PF08281">
    <property type="entry name" value="Sigma70_r4_2"/>
    <property type="match status" value="1"/>
</dbReference>
<evidence type="ECO:0000256" key="3">
    <source>
        <dbReference type="ARBA" id="ARBA00023082"/>
    </source>
</evidence>
<evidence type="ECO:0000256" key="5">
    <source>
        <dbReference type="ARBA" id="ARBA00023163"/>
    </source>
</evidence>
<evidence type="ECO:0000259" key="7">
    <source>
        <dbReference type="Pfam" id="PF08281"/>
    </source>
</evidence>
<proteinExistence type="inferred from homology"/>
<keyword evidence="9" id="KW-1185">Reference proteome</keyword>
<gene>
    <name evidence="8" type="primary">sbrI</name>
    <name evidence="8" type="ORF">GCM10009092_06580</name>
</gene>
<comment type="caution">
    <text evidence="8">The sequence shown here is derived from an EMBL/GenBank/DDBJ whole genome shotgun (WGS) entry which is preliminary data.</text>
</comment>
<dbReference type="Gene3D" id="1.10.1740.10">
    <property type="match status" value="1"/>
</dbReference>
<dbReference type="InterPro" id="IPR013325">
    <property type="entry name" value="RNA_pol_sigma_r2"/>
</dbReference>
<evidence type="ECO:0000313" key="8">
    <source>
        <dbReference type="EMBL" id="GAA0344804.1"/>
    </source>
</evidence>
<feature type="domain" description="RNA polymerase sigma-70 region 2" evidence="6">
    <location>
        <begin position="38"/>
        <end position="103"/>
    </location>
</feature>
<dbReference type="InterPro" id="IPR013249">
    <property type="entry name" value="RNA_pol_sigma70_r4_t2"/>
</dbReference>
<organism evidence="8 9">
    <name type="scientific">Bowmanella denitrificans</name>
    <dbReference type="NCBI Taxonomy" id="366582"/>
    <lineage>
        <taxon>Bacteria</taxon>
        <taxon>Pseudomonadati</taxon>
        <taxon>Pseudomonadota</taxon>
        <taxon>Gammaproteobacteria</taxon>
        <taxon>Alteromonadales</taxon>
        <taxon>Alteromonadaceae</taxon>
        <taxon>Bowmanella</taxon>
    </lineage>
</organism>
<evidence type="ECO:0000259" key="6">
    <source>
        <dbReference type="Pfam" id="PF04542"/>
    </source>
</evidence>
<reference evidence="8 9" key="1">
    <citation type="journal article" date="2019" name="Int. J. Syst. Evol. Microbiol.">
        <title>The Global Catalogue of Microorganisms (GCM) 10K type strain sequencing project: providing services to taxonomists for standard genome sequencing and annotation.</title>
        <authorList>
            <consortium name="The Broad Institute Genomics Platform"/>
            <consortium name="The Broad Institute Genome Sequencing Center for Infectious Disease"/>
            <person name="Wu L."/>
            <person name="Ma J."/>
        </authorList>
    </citation>
    <scope>NUCLEOTIDE SEQUENCE [LARGE SCALE GENOMIC DNA]</scope>
    <source>
        <strain evidence="8 9">JCM 13378</strain>
    </source>
</reference>
<keyword evidence="2" id="KW-0805">Transcription regulation</keyword>
<comment type="similarity">
    <text evidence="1">Belongs to the sigma-70 factor family. ECF subfamily.</text>
</comment>
<keyword evidence="5" id="KW-0804">Transcription</keyword>
<dbReference type="InterPro" id="IPR007627">
    <property type="entry name" value="RNA_pol_sigma70_r2"/>
</dbReference>
<dbReference type="PANTHER" id="PTHR43133:SF8">
    <property type="entry name" value="RNA POLYMERASE SIGMA FACTOR HI_1459-RELATED"/>
    <property type="match status" value="1"/>
</dbReference>
<evidence type="ECO:0000313" key="9">
    <source>
        <dbReference type="Proteomes" id="UP001501757"/>
    </source>
</evidence>
<dbReference type="Gene3D" id="1.10.10.10">
    <property type="entry name" value="Winged helix-like DNA-binding domain superfamily/Winged helix DNA-binding domain"/>
    <property type="match status" value="1"/>
</dbReference>
<dbReference type="InterPro" id="IPR036388">
    <property type="entry name" value="WH-like_DNA-bd_sf"/>
</dbReference>
<dbReference type="NCBIfam" id="TIGR02937">
    <property type="entry name" value="sigma70-ECF"/>
    <property type="match status" value="1"/>
</dbReference>
<dbReference type="PANTHER" id="PTHR43133">
    <property type="entry name" value="RNA POLYMERASE ECF-TYPE SIGMA FACTO"/>
    <property type="match status" value="1"/>
</dbReference>
<evidence type="ECO:0000256" key="1">
    <source>
        <dbReference type="ARBA" id="ARBA00010641"/>
    </source>
</evidence>
<dbReference type="InterPro" id="IPR013324">
    <property type="entry name" value="RNA_pol_sigma_r3/r4-like"/>
</dbReference>
<accession>A0ABN0WRK1</accession>
<dbReference type="InterPro" id="IPR014284">
    <property type="entry name" value="RNA_pol_sigma-70_dom"/>
</dbReference>
<protein>
    <submittedName>
        <fullName evidence="8">ECF family RNA polymerase sigma factor SbrI</fullName>
    </submittedName>
</protein>